<feature type="repeat" description="ANK" evidence="3">
    <location>
        <begin position="1281"/>
        <end position="1313"/>
    </location>
</feature>
<feature type="compositionally biased region" description="Low complexity" evidence="4">
    <location>
        <begin position="287"/>
        <end position="300"/>
    </location>
</feature>
<sequence>MGGGRRKQQQWTDWSGQYKEERDRRWQYWQGSWPRSPREPTRYDQMPVQTEHASSSTDGTDVRMDAWDASSSGTALMQAIQKTLTSGRKAEGKVRRLREEIARRDAQWQAYVKSLKVKYSNQKKLHSTDIQKLRQDLQQATDHSQAAAQQVIQLVNGGLQPEPQESAVDDEGWEDLVASAEPPANPGDFMQAALLAARAMQQAGRAGAGTDSARNPMQDARVVHGPPGGEPGATYAAPPPGLTEAGLPEHPYQLSPSTGTIMPATSPNAKGRAAPKDAQRRGVKYRAPPSSGLAPGPSLGQKLVDKREAILQQLAREGGAPNLPPGLSFDVTGELRAAMEGYIAPTPAAPSALMPFRGGAPATTATPPGAEPRPPEDGIGPVPAVSLESDDDFEENMVLKIVFWQPKSCRSTFLALYKALMYRAICLAYQIGVQSMKVRKTTRCLGFASVTKPVLDWEPHRDRKGRTGKRPRSSISNLPSRLRNLAILLGCCNLPFCVWAAPKGVAELQALGEAAASLRQTFRSYPSPPDPMVVTAGVPARQTPDFIDDAAIPKGPPVPRPLYVEIRNHVQHTVPVVTEDVNFSIWIAAPGYQPQVLQFPLGVPSDIEDALEATERRLQNPLPFCDRLIAVRPQPFHTCAAAILAPDWSSYAALSLICLDLRDMVPGGKGPIFTAYVTRPTSVEELRREAGALGTRPAAIYVGTDATPLQRDESVVLASGSLVTFMSSESCPNYANDLQYRLQFPRIWDLPAQFPKQAPGQTALLLLHRFVGVDRASVALHTPRDQVLAGHDTLVFGFEYVTPDSDASSSPFDPTTDDENGDDNESEEEVAPHLARDSCVVSCTSGEPDVTTRLATSLRDRFGVTEKRARTEVLVASVDATSGGYELLKCRQLSSETIASAAAVIAFLLSGLLVILVVVYWLSLLCTDLERGERENEAVARARRRAIRQWCLLTLGIVLNTWLLYIWGYDAGHDEGEAEGYERGHDDGVEEGLDVGEEESVMPFLDSFAKKVVRCGPAGAGHAVKAVNNALNVPGGSLRPVVEMSLGRVSLAGERCKDDPVEVTHLLLGAEGLLALQRLGVDPHPAEGEKSKFDGPEPEDGMGPLIDARSSGSETPELLKKGQVALEAINGGNLETLKFRLMVLRRQRLLVLGDDILLSDTDDEHILKPGDMQLVVVNFISASALQVEELRIAAGTGQTSVVDTILQRPQDADLGDPAPLLMASDGGHLEVARLLLEAKADKDKAQNQGATPLFIAAQNGHLEVARLLLDAKADKEKAMNDGATPLFIAAQNEQLEVARLLLDAKADKDKAKYSGATPLFIAAQNGQLEVARLLLYAKADKEKAMNDGATPLFIAAQNGQLEVARLLLHAKADMDKARNDGDTPLFIAAEKGHLEVARLLLHAEADKDKARHSGATPLYIAAGNGHLEVARLLLDAKADKHKVTGFGVSPLFIAAQNGNLKVARLLHDTACTDSCTAVCTGSWKLLTSCWR</sequence>
<feature type="transmembrane region" description="Helical" evidence="5">
    <location>
        <begin position="950"/>
        <end position="969"/>
    </location>
</feature>
<keyword evidence="2 3" id="KW-0040">ANK repeat</keyword>
<dbReference type="PROSITE" id="PS50088">
    <property type="entry name" value="ANK_REPEAT"/>
    <property type="match status" value="7"/>
</dbReference>
<feature type="compositionally biased region" description="Basic and acidic residues" evidence="4">
    <location>
        <begin position="1084"/>
        <end position="1095"/>
    </location>
</feature>
<dbReference type="Pfam" id="PF13637">
    <property type="entry name" value="Ank_4"/>
    <property type="match status" value="2"/>
</dbReference>
<dbReference type="Pfam" id="PF12796">
    <property type="entry name" value="Ank_2"/>
    <property type="match status" value="2"/>
</dbReference>
<feature type="region of interest" description="Disordered" evidence="4">
    <location>
        <begin position="1084"/>
        <end position="1104"/>
    </location>
</feature>
<proteinExistence type="predicted"/>
<dbReference type="GO" id="GO:0045944">
    <property type="term" value="P:positive regulation of transcription by RNA polymerase II"/>
    <property type="evidence" value="ECO:0007669"/>
    <property type="project" value="TreeGrafter"/>
</dbReference>
<reference evidence="6 7" key="1">
    <citation type="submission" date="2016-02" db="EMBL/GenBank/DDBJ databases">
        <title>Genome analysis of coral dinoflagellate symbionts highlights evolutionary adaptations to a symbiotic lifestyle.</title>
        <authorList>
            <person name="Aranda M."/>
            <person name="Li Y."/>
            <person name="Liew Y.J."/>
            <person name="Baumgarten S."/>
            <person name="Simakov O."/>
            <person name="Wilson M."/>
            <person name="Piel J."/>
            <person name="Ashoor H."/>
            <person name="Bougouffa S."/>
            <person name="Bajic V.B."/>
            <person name="Ryu T."/>
            <person name="Ravasi T."/>
            <person name="Bayer T."/>
            <person name="Micklem G."/>
            <person name="Kim H."/>
            <person name="Bhak J."/>
            <person name="Lajeunesse T.C."/>
            <person name="Voolstra C.R."/>
        </authorList>
    </citation>
    <scope>NUCLEOTIDE SEQUENCE [LARGE SCALE GENOMIC DNA]</scope>
    <source>
        <strain evidence="6 7">CCMP2467</strain>
    </source>
</reference>
<feature type="compositionally biased region" description="Polar residues" evidence="4">
    <location>
        <begin position="47"/>
        <end position="59"/>
    </location>
</feature>
<feature type="repeat" description="ANK" evidence="3">
    <location>
        <begin position="1215"/>
        <end position="1247"/>
    </location>
</feature>
<comment type="caution">
    <text evidence="6">The sequence shown here is derived from an EMBL/GenBank/DDBJ whole genome shotgun (WGS) entry which is preliminary data.</text>
</comment>
<dbReference type="PANTHER" id="PTHR24193:SF121">
    <property type="entry name" value="ADA2A-CONTAINING COMPLEX COMPONENT 3, ISOFORM D"/>
    <property type="match status" value="1"/>
</dbReference>
<feature type="compositionally biased region" description="Low complexity" evidence="4">
    <location>
        <begin position="357"/>
        <end position="368"/>
    </location>
</feature>
<feature type="region of interest" description="Disordered" evidence="4">
    <location>
        <begin position="265"/>
        <end position="300"/>
    </location>
</feature>
<feature type="repeat" description="ANK" evidence="3">
    <location>
        <begin position="1347"/>
        <end position="1379"/>
    </location>
</feature>
<feature type="repeat" description="ANK" evidence="3">
    <location>
        <begin position="1248"/>
        <end position="1280"/>
    </location>
</feature>
<dbReference type="SMART" id="SM00248">
    <property type="entry name" value="ANK"/>
    <property type="match status" value="8"/>
</dbReference>
<dbReference type="GO" id="GO:0005634">
    <property type="term" value="C:nucleus"/>
    <property type="evidence" value="ECO:0007669"/>
    <property type="project" value="TreeGrafter"/>
</dbReference>
<keyword evidence="7" id="KW-1185">Reference proteome</keyword>
<evidence type="ECO:0000256" key="1">
    <source>
        <dbReference type="ARBA" id="ARBA00022737"/>
    </source>
</evidence>
<organism evidence="6 7">
    <name type="scientific">Symbiodinium microadriaticum</name>
    <name type="common">Dinoflagellate</name>
    <name type="synonym">Zooxanthella microadriatica</name>
    <dbReference type="NCBI Taxonomy" id="2951"/>
    <lineage>
        <taxon>Eukaryota</taxon>
        <taxon>Sar</taxon>
        <taxon>Alveolata</taxon>
        <taxon>Dinophyceae</taxon>
        <taxon>Suessiales</taxon>
        <taxon>Symbiodiniaceae</taxon>
        <taxon>Symbiodinium</taxon>
    </lineage>
</organism>
<evidence type="ECO:0000256" key="3">
    <source>
        <dbReference type="PROSITE-ProRule" id="PRU00023"/>
    </source>
</evidence>
<keyword evidence="1" id="KW-0677">Repeat</keyword>
<feature type="region of interest" description="Disordered" evidence="4">
    <location>
        <begin position="1"/>
        <end position="65"/>
    </location>
</feature>
<dbReference type="EMBL" id="LSRX01001494">
    <property type="protein sequence ID" value="OLP79365.1"/>
    <property type="molecule type" value="Genomic_DNA"/>
</dbReference>
<accession>A0A1Q9C901</accession>
<dbReference type="InterPro" id="IPR050663">
    <property type="entry name" value="Ankyrin-SOCS_Box"/>
</dbReference>
<evidence type="ECO:0000256" key="2">
    <source>
        <dbReference type="ARBA" id="ARBA00023043"/>
    </source>
</evidence>
<gene>
    <name evidence="6" type="primary">ANK1</name>
    <name evidence="6" type="ORF">AK812_SmicGene40350</name>
</gene>
<feature type="repeat" description="ANK" evidence="3">
    <location>
        <begin position="1413"/>
        <end position="1445"/>
    </location>
</feature>
<feature type="compositionally biased region" description="Acidic residues" evidence="4">
    <location>
        <begin position="815"/>
        <end position="829"/>
    </location>
</feature>
<feature type="compositionally biased region" description="Low complexity" evidence="4">
    <location>
        <begin position="804"/>
        <end position="814"/>
    </location>
</feature>
<protein>
    <submittedName>
        <fullName evidence="6">Ankyrin-1</fullName>
    </submittedName>
</protein>
<dbReference type="PANTHER" id="PTHR24193">
    <property type="entry name" value="ANKYRIN REPEAT PROTEIN"/>
    <property type="match status" value="1"/>
</dbReference>
<dbReference type="SUPFAM" id="SSF48403">
    <property type="entry name" value="Ankyrin repeat"/>
    <property type="match status" value="1"/>
</dbReference>
<dbReference type="Gene3D" id="1.25.40.20">
    <property type="entry name" value="Ankyrin repeat-containing domain"/>
    <property type="match status" value="4"/>
</dbReference>
<feature type="repeat" description="ANK" evidence="3">
    <location>
        <begin position="1314"/>
        <end position="1346"/>
    </location>
</feature>
<feature type="region of interest" description="Disordered" evidence="4">
    <location>
        <begin position="804"/>
        <end position="832"/>
    </location>
</feature>
<evidence type="ECO:0000256" key="5">
    <source>
        <dbReference type="SAM" id="Phobius"/>
    </source>
</evidence>
<dbReference type="Proteomes" id="UP000186817">
    <property type="component" value="Unassembled WGS sequence"/>
</dbReference>
<evidence type="ECO:0000313" key="7">
    <source>
        <dbReference type="Proteomes" id="UP000186817"/>
    </source>
</evidence>
<feature type="transmembrane region" description="Helical" evidence="5">
    <location>
        <begin position="898"/>
        <end position="922"/>
    </location>
</feature>
<dbReference type="GO" id="GO:0000976">
    <property type="term" value="F:transcription cis-regulatory region binding"/>
    <property type="evidence" value="ECO:0007669"/>
    <property type="project" value="TreeGrafter"/>
</dbReference>
<keyword evidence="5" id="KW-1133">Transmembrane helix</keyword>
<feature type="region of interest" description="Disordered" evidence="4">
    <location>
        <begin position="357"/>
        <end position="380"/>
    </location>
</feature>
<dbReference type="InterPro" id="IPR002110">
    <property type="entry name" value="Ankyrin_rpt"/>
</dbReference>
<keyword evidence="5" id="KW-0472">Membrane</keyword>
<keyword evidence="5" id="KW-0812">Transmembrane</keyword>
<evidence type="ECO:0000313" key="6">
    <source>
        <dbReference type="EMBL" id="OLP79365.1"/>
    </source>
</evidence>
<feature type="repeat" description="ANK" evidence="3">
    <location>
        <begin position="1380"/>
        <end position="1412"/>
    </location>
</feature>
<dbReference type="PROSITE" id="PS50297">
    <property type="entry name" value="ANK_REP_REGION"/>
    <property type="match status" value="6"/>
</dbReference>
<evidence type="ECO:0000256" key="4">
    <source>
        <dbReference type="SAM" id="MobiDB-lite"/>
    </source>
</evidence>
<name>A0A1Q9C901_SYMMI</name>
<dbReference type="InterPro" id="IPR036770">
    <property type="entry name" value="Ankyrin_rpt-contain_sf"/>
</dbReference>